<organism evidence="1 2">
    <name type="scientific">Pyropia yezoensis</name>
    <name type="common">Susabi-nori</name>
    <name type="synonym">Porphyra yezoensis</name>
    <dbReference type="NCBI Taxonomy" id="2788"/>
    <lineage>
        <taxon>Eukaryota</taxon>
        <taxon>Rhodophyta</taxon>
        <taxon>Bangiophyceae</taxon>
        <taxon>Bangiales</taxon>
        <taxon>Bangiaceae</taxon>
        <taxon>Pyropia</taxon>
    </lineage>
</organism>
<protein>
    <submittedName>
        <fullName evidence="1">Uncharacterized protein</fullName>
    </submittedName>
</protein>
<dbReference type="Proteomes" id="UP000798662">
    <property type="component" value="Chromosome 1"/>
</dbReference>
<comment type="caution">
    <text evidence="1">The sequence shown here is derived from an EMBL/GenBank/DDBJ whole genome shotgun (WGS) entry which is preliminary data.</text>
</comment>
<gene>
    <name evidence="1" type="ORF">I4F81_001902</name>
</gene>
<keyword evidence="2" id="KW-1185">Reference proteome</keyword>
<reference evidence="1" key="1">
    <citation type="submission" date="2019-11" db="EMBL/GenBank/DDBJ databases">
        <title>Nori genome reveals adaptations in red seaweeds to the harsh intertidal environment.</title>
        <authorList>
            <person name="Wang D."/>
            <person name="Mao Y."/>
        </authorList>
    </citation>
    <scope>NUCLEOTIDE SEQUENCE</scope>
    <source>
        <tissue evidence="1">Gametophyte</tissue>
    </source>
</reference>
<name>A0ACC3BMX3_PYRYE</name>
<accession>A0ACC3BMX3</accession>
<proteinExistence type="predicted"/>
<evidence type="ECO:0000313" key="1">
    <source>
        <dbReference type="EMBL" id="KAK1859305.1"/>
    </source>
</evidence>
<sequence length="246" mass="25429">MGDTCCRRVDPACTFPHSSNLPRQGDDRLRPTGSSVPSVDHSLPGWLCPVTFTMEGDAPPAINAEKLAKLQRMAAGVRTGGKGSVRRKKKAAHKNAPTDDKRLQATLKRIGVNTLPNIEEVNIFREGGDKIIHFSSPNVQAAVGANTFVIGGSSALKDLQEMLPEIADQLSPANLQSLMATLNGGAMGGMGTAPAPAVAAGGAATADDDDDDDDVPDLVENENFEAAAAAGGSTEDGVEEVDATGA</sequence>
<evidence type="ECO:0000313" key="2">
    <source>
        <dbReference type="Proteomes" id="UP000798662"/>
    </source>
</evidence>
<dbReference type="EMBL" id="CM020618">
    <property type="protein sequence ID" value="KAK1859305.1"/>
    <property type="molecule type" value="Genomic_DNA"/>
</dbReference>